<feature type="transmembrane region" description="Helical" evidence="1">
    <location>
        <begin position="853"/>
        <end position="872"/>
    </location>
</feature>
<dbReference type="Gene3D" id="3.30.70.1320">
    <property type="entry name" value="Multidrug efflux transporter AcrB pore domain like"/>
    <property type="match status" value="1"/>
</dbReference>
<dbReference type="Pfam" id="PF00873">
    <property type="entry name" value="ACR_tran"/>
    <property type="match status" value="1"/>
</dbReference>
<dbReference type="SUPFAM" id="SSF82714">
    <property type="entry name" value="Multidrug efflux transporter AcrB TolC docking domain, DN and DC subdomains"/>
    <property type="match status" value="2"/>
</dbReference>
<dbReference type="InterPro" id="IPR001036">
    <property type="entry name" value="Acrflvin-R"/>
</dbReference>
<feature type="transmembrane region" description="Helical" evidence="1">
    <location>
        <begin position="983"/>
        <end position="1013"/>
    </location>
</feature>
<dbReference type="Gene3D" id="1.20.1640.10">
    <property type="entry name" value="Multidrug efflux transporter AcrB transmembrane domain"/>
    <property type="match status" value="2"/>
</dbReference>
<dbReference type="Gene3D" id="3.30.2090.10">
    <property type="entry name" value="Multidrug efflux transporter AcrB TolC docking domain, DN and DC subdomains"/>
    <property type="match status" value="2"/>
</dbReference>
<dbReference type="PANTHER" id="PTHR32063">
    <property type="match status" value="1"/>
</dbReference>
<keyword evidence="1" id="KW-0472">Membrane</keyword>
<feature type="transmembrane region" description="Helical" evidence="1">
    <location>
        <begin position="460"/>
        <end position="483"/>
    </location>
</feature>
<name>A0A424YE83_9FIRM</name>
<feature type="transmembrane region" description="Helical" evidence="1">
    <location>
        <begin position="527"/>
        <end position="547"/>
    </location>
</feature>
<dbReference type="Gene3D" id="3.30.70.1440">
    <property type="entry name" value="Multidrug efflux transporter AcrB pore domain"/>
    <property type="match status" value="1"/>
</dbReference>
<accession>A0A424YE83</accession>
<dbReference type="EMBL" id="QZAA01000144">
    <property type="protein sequence ID" value="RQD75776.1"/>
    <property type="molecule type" value="Genomic_DNA"/>
</dbReference>
<dbReference type="InterPro" id="IPR027463">
    <property type="entry name" value="AcrB_DN_DC_subdom"/>
</dbReference>
<feature type="transmembrane region" description="Helical" evidence="1">
    <location>
        <begin position="914"/>
        <end position="935"/>
    </location>
</feature>
<dbReference type="Proteomes" id="UP000285138">
    <property type="component" value="Unassembled WGS sequence"/>
</dbReference>
<feature type="transmembrane region" description="Helical" evidence="1">
    <location>
        <begin position="12"/>
        <end position="29"/>
    </location>
</feature>
<dbReference type="Gene3D" id="3.30.70.1430">
    <property type="entry name" value="Multidrug efflux transporter AcrB pore domain"/>
    <property type="match status" value="2"/>
</dbReference>
<feature type="transmembrane region" description="Helical" evidence="1">
    <location>
        <begin position="358"/>
        <end position="378"/>
    </location>
</feature>
<feature type="transmembrane region" description="Helical" evidence="1">
    <location>
        <begin position="879"/>
        <end position="902"/>
    </location>
</feature>
<comment type="caution">
    <text evidence="2">The sequence shown here is derived from an EMBL/GenBank/DDBJ whole genome shotgun (WGS) entry which is preliminary data.</text>
</comment>
<feature type="transmembrane region" description="Helical" evidence="1">
    <location>
        <begin position="384"/>
        <end position="408"/>
    </location>
</feature>
<organism evidence="2 3">
    <name type="scientific">Candidatus Syntrophonatronum acetioxidans</name>
    <dbReference type="NCBI Taxonomy" id="1795816"/>
    <lineage>
        <taxon>Bacteria</taxon>
        <taxon>Bacillati</taxon>
        <taxon>Bacillota</taxon>
        <taxon>Clostridia</taxon>
        <taxon>Eubacteriales</taxon>
        <taxon>Syntrophomonadaceae</taxon>
        <taxon>Candidatus Syntrophonatronum</taxon>
    </lineage>
</organism>
<keyword evidence="1" id="KW-1133">Transmembrane helix</keyword>
<evidence type="ECO:0000313" key="2">
    <source>
        <dbReference type="EMBL" id="RQD75776.1"/>
    </source>
</evidence>
<dbReference type="GO" id="GO:0042910">
    <property type="term" value="F:xenobiotic transmembrane transporter activity"/>
    <property type="evidence" value="ECO:0007669"/>
    <property type="project" value="TreeGrafter"/>
</dbReference>
<dbReference type="SUPFAM" id="SSF82693">
    <property type="entry name" value="Multidrug efflux transporter AcrB pore domain, PN1, PN2, PC1 and PC2 subdomains"/>
    <property type="match status" value="3"/>
</dbReference>
<feature type="transmembrane region" description="Helical" evidence="1">
    <location>
        <begin position="956"/>
        <end position="977"/>
    </location>
</feature>
<dbReference type="SUPFAM" id="SSF82866">
    <property type="entry name" value="Multidrug efflux transporter AcrB transmembrane domain"/>
    <property type="match status" value="2"/>
</dbReference>
<sequence>MFFSKLAIRRPVTILMIVLMILLMGYISFGRLTVDLLPDMDLPLMLVMTEYSGAGPHEVENMVTRPLEEAVSTVDDLDSVYSTSSRGSSAVVVMFDWGTDMDFAALHLREQVDMVKGYLPDEADEPMILQIDPDMMPVLYLGVSGDMEEVALKELADDTIKNRLERLGGVALCEVTGGPAREILVEVDPYQLSSYQINLEQINEVLRSENMNFTGGDLVEGQREYLVRTTGEFKDLQEMEKLVVGSSAAGPIFLGDVAEIKDHHQEPDVLNRMNGEPTITLAISKQADANTIQVVDVVQEELENLERELPGNISFEVALDQSEFIRQSIDNIVQMIIIGGILAALVLFLFLGNVRSTLIIALAMPVSVVATFVLMYFQGLTINMITMAGLALGIGMMVDNSIVILENIYRYRQLGESRGVASLQGSGEVSGAIIASTLTTMAVFLPVVFVGGIASILFSSLAWTVAFSLFASLAVALTVIPALSSKYLKVEEGTANNGVFRRVEGLLERIKTIYRKVLEISLRRRKLVVIFFLLLFVGTFLLVPLVGMEFFPAADTGEITIDVEMPRGTPLGETNRLVAQIESLAGEYEDVETVFAQVGAGGMFAMEGADSDRAQVSLILVEEAEREVETARMVDDLSERLARIPGAEITVQEMDMAAGMGTMEDPVQVIVKGDSLEVLEEITDDLAEVVRNVEGTRQVETSFDEGRPEFQVRLDRERAAALGINTYQLSTAVRNALEGQVVTNYRVEGEEIDVRVKGLEMTRESQKALSQVPLKTAGEGNIALGEVAEIIYEIGPSQIERDDQVRAAFVTSGISERDLGSVMEDIEGEMEGYDLPTGYMIEYGGEMADMMEAFQELGLALLLAICLVYMVMASQFESLLYPFIIMFSLPQTFTGVVLALAITGRTLNVSSFMGVIMLAGIVVNNAIVLVDYINILRRERGYERNEAIMEGGFVRLRPILMTTTTTILGMLPLAFALGEGAEMWAPMATVIIGGLLISTVVTLVLVPTVYAIADDVSNWLREKFQPAKTPTEKA</sequence>
<feature type="transmembrane region" description="Helical" evidence="1">
    <location>
        <begin position="332"/>
        <end position="351"/>
    </location>
</feature>
<dbReference type="PRINTS" id="PR00702">
    <property type="entry name" value="ACRIFLAVINRP"/>
</dbReference>
<dbReference type="AlphaFoldDB" id="A0A424YE83"/>
<gene>
    <name evidence="2" type="ORF">D5R97_05580</name>
</gene>
<reference evidence="2 3" key="1">
    <citation type="submission" date="2018-08" db="EMBL/GenBank/DDBJ databases">
        <title>The metabolism and importance of syntrophic acetate oxidation coupled to methane or sulfide production in haloalkaline environments.</title>
        <authorList>
            <person name="Timmers P.H.A."/>
            <person name="Vavourakis C.D."/>
            <person name="Sorokin D.Y."/>
            <person name="Sinninghe Damste J.S."/>
            <person name="Muyzer G."/>
            <person name="Stams A.J.M."/>
            <person name="Plugge C.M."/>
        </authorList>
    </citation>
    <scope>NUCLEOTIDE SEQUENCE [LARGE SCALE GENOMIC DNA]</scope>
    <source>
        <strain evidence="2">MSAO_Bac1</strain>
    </source>
</reference>
<keyword evidence="1" id="KW-0812">Transmembrane</keyword>
<proteinExistence type="predicted"/>
<dbReference type="GO" id="GO:0005886">
    <property type="term" value="C:plasma membrane"/>
    <property type="evidence" value="ECO:0007669"/>
    <property type="project" value="TreeGrafter"/>
</dbReference>
<dbReference type="PANTHER" id="PTHR32063:SF0">
    <property type="entry name" value="SWARMING MOTILITY PROTEIN SWRC"/>
    <property type="match status" value="1"/>
</dbReference>
<evidence type="ECO:0000313" key="3">
    <source>
        <dbReference type="Proteomes" id="UP000285138"/>
    </source>
</evidence>
<evidence type="ECO:0000256" key="1">
    <source>
        <dbReference type="SAM" id="Phobius"/>
    </source>
</evidence>
<feature type="transmembrane region" description="Helical" evidence="1">
    <location>
        <begin position="429"/>
        <end position="454"/>
    </location>
</feature>
<protein>
    <submittedName>
        <fullName evidence="2">Efflux RND transporter permease subunit</fullName>
    </submittedName>
</protein>